<comment type="caution">
    <text evidence="1">The sequence shown here is derived from an EMBL/GenBank/DDBJ whole genome shotgun (WGS) entry which is preliminary data.</text>
</comment>
<proteinExistence type="predicted"/>
<dbReference type="Proteomes" id="UP000522163">
    <property type="component" value="Unassembled WGS sequence"/>
</dbReference>
<name>A0A7W9W179_9FIRM</name>
<sequence length="87" mass="9897">MALWLDKYGVNIETSFADMSLEPYESGTLNYIGAQYTVFDNFTNDNSYYVEDFNIKIADSHSHIEIGDEHFVPGVIPIHFMILSING</sequence>
<evidence type="ECO:0000313" key="2">
    <source>
        <dbReference type="Proteomes" id="UP000522163"/>
    </source>
</evidence>
<organism evidence="1 2">
    <name type="scientific">Oribacterium sinus</name>
    <dbReference type="NCBI Taxonomy" id="237576"/>
    <lineage>
        <taxon>Bacteria</taxon>
        <taxon>Bacillati</taxon>
        <taxon>Bacillota</taxon>
        <taxon>Clostridia</taxon>
        <taxon>Lachnospirales</taxon>
        <taxon>Lachnospiraceae</taxon>
        <taxon>Oribacterium</taxon>
    </lineage>
</organism>
<dbReference type="AlphaFoldDB" id="A0A7W9W179"/>
<dbReference type="RefSeq" id="WP_183684263.1">
    <property type="nucleotide sequence ID" value="NZ_JACHHH010000008.1"/>
</dbReference>
<evidence type="ECO:0000313" key="1">
    <source>
        <dbReference type="EMBL" id="MBB6041676.1"/>
    </source>
</evidence>
<accession>A0A7W9W179</accession>
<dbReference type="EMBL" id="JACHHH010000008">
    <property type="protein sequence ID" value="MBB6041676.1"/>
    <property type="molecule type" value="Genomic_DNA"/>
</dbReference>
<protein>
    <submittedName>
        <fullName evidence="1">Uncharacterized protein</fullName>
    </submittedName>
</protein>
<reference evidence="1 2" key="1">
    <citation type="submission" date="2020-08" db="EMBL/GenBank/DDBJ databases">
        <title>Genomic Encyclopedia of Type Strains, Phase IV (KMG-IV): sequencing the most valuable type-strain genomes for metagenomic binning, comparative biology and taxonomic classification.</title>
        <authorList>
            <person name="Goeker M."/>
        </authorList>
    </citation>
    <scope>NUCLEOTIDE SEQUENCE [LARGE SCALE GENOMIC DNA]</scope>
    <source>
        <strain evidence="1 2">DSM 17245</strain>
    </source>
</reference>
<dbReference type="GeneID" id="85015203"/>
<gene>
    <name evidence="1" type="ORF">HNQ46_001666</name>
</gene>